<dbReference type="CDD" id="cd14498">
    <property type="entry name" value="DSP"/>
    <property type="match status" value="1"/>
</dbReference>
<gene>
    <name evidence="2" type="ORF">GUJ93_ZPchr0001g30758</name>
</gene>
<dbReference type="PROSITE" id="PS50056">
    <property type="entry name" value="TYR_PHOSPHATASE_2"/>
    <property type="match status" value="1"/>
</dbReference>
<accession>A0A8J5S8K5</accession>
<dbReference type="InterPro" id="IPR016130">
    <property type="entry name" value="Tyr_Pase_AS"/>
</dbReference>
<evidence type="ECO:0000313" key="2">
    <source>
        <dbReference type="EMBL" id="KAG8052101.1"/>
    </source>
</evidence>
<name>A0A8J5S8K5_ZIZPA</name>
<evidence type="ECO:0000259" key="1">
    <source>
        <dbReference type="PROSITE" id="PS50056"/>
    </source>
</evidence>
<sequence length="143" mass="15608">MGATARSIDLLCCIAFTVTKFIRPLLDNISDDDDANISDLFEEASVFIDHVDHVGGKVLVHCFEGKSRSATIVLSYLMLRNKNVGLSTSSLKRHLQKAHKQLSAGSVDNAMILEIQKSIQSLRVIHGGSLSPSQKLNKTLAEC</sequence>
<evidence type="ECO:0000313" key="3">
    <source>
        <dbReference type="Proteomes" id="UP000729402"/>
    </source>
</evidence>
<dbReference type="InterPro" id="IPR000387">
    <property type="entry name" value="Tyr_Pase_dom"/>
</dbReference>
<proteinExistence type="predicted"/>
<dbReference type="OrthoDB" id="10252009at2759"/>
<reference evidence="2" key="2">
    <citation type="submission" date="2021-02" db="EMBL/GenBank/DDBJ databases">
        <authorList>
            <person name="Kimball J.A."/>
            <person name="Haas M.W."/>
            <person name="Macchietto M."/>
            <person name="Kono T."/>
            <person name="Duquette J."/>
            <person name="Shao M."/>
        </authorList>
    </citation>
    <scope>NUCLEOTIDE SEQUENCE</scope>
    <source>
        <tissue evidence="2">Fresh leaf tissue</tissue>
    </source>
</reference>
<dbReference type="GO" id="GO:0043622">
    <property type="term" value="P:cortical microtubule organization"/>
    <property type="evidence" value="ECO:0007669"/>
    <property type="project" value="InterPro"/>
</dbReference>
<organism evidence="2 3">
    <name type="scientific">Zizania palustris</name>
    <name type="common">Northern wild rice</name>
    <dbReference type="NCBI Taxonomy" id="103762"/>
    <lineage>
        <taxon>Eukaryota</taxon>
        <taxon>Viridiplantae</taxon>
        <taxon>Streptophyta</taxon>
        <taxon>Embryophyta</taxon>
        <taxon>Tracheophyta</taxon>
        <taxon>Spermatophyta</taxon>
        <taxon>Magnoliopsida</taxon>
        <taxon>Liliopsida</taxon>
        <taxon>Poales</taxon>
        <taxon>Poaceae</taxon>
        <taxon>BOP clade</taxon>
        <taxon>Oryzoideae</taxon>
        <taxon>Oryzeae</taxon>
        <taxon>Zizaniinae</taxon>
        <taxon>Zizania</taxon>
    </lineage>
</organism>
<dbReference type="PROSITE" id="PS00383">
    <property type="entry name" value="TYR_PHOSPHATASE_1"/>
    <property type="match status" value="1"/>
</dbReference>
<reference evidence="2" key="1">
    <citation type="journal article" date="2021" name="bioRxiv">
        <title>Whole Genome Assembly and Annotation of Northern Wild Rice, Zizania palustris L., Supports a Whole Genome Duplication in the Zizania Genus.</title>
        <authorList>
            <person name="Haas M."/>
            <person name="Kono T."/>
            <person name="Macchietto M."/>
            <person name="Millas R."/>
            <person name="McGilp L."/>
            <person name="Shao M."/>
            <person name="Duquette J."/>
            <person name="Hirsch C.N."/>
            <person name="Kimball J."/>
        </authorList>
    </citation>
    <scope>NUCLEOTIDE SEQUENCE</scope>
    <source>
        <tissue evidence="2">Fresh leaf tissue</tissue>
    </source>
</reference>
<keyword evidence="3" id="KW-1185">Reference proteome</keyword>
<feature type="domain" description="Tyrosine specific protein phosphatases" evidence="1">
    <location>
        <begin position="38"/>
        <end position="97"/>
    </location>
</feature>
<dbReference type="GO" id="GO:0004721">
    <property type="term" value="F:phosphoprotein phosphatase activity"/>
    <property type="evidence" value="ECO:0007669"/>
    <property type="project" value="InterPro"/>
</dbReference>
<dbReference type="Pfam" id="PF00782">
    <property type="entry name" value="DSPc"/>
    <property type="match status" value="1"/>
</dbReference>
<dbReference type="Proteomes" id="UP000729402">
    <property type="component" value="Unassembled WGS sequence"/>
</dbReference>
<dbReference type="AlphaFoldDB" id="A0A8J5S8K5"/>
<comment type="caution">
    <text evidence="2">The sequence shown here is derived from an EMBL/GenBank/DDBJ whole genome shotgun (WGS) entry which is preliminary data.</text>
</comment>
<dbReference type="GO" id="GO:0009737">
    <property type="term" value="P:response to abscisic acid"/>
    <property type="evidence" value="ECO:0007669"/>
    <property type="project" value="InterPro"/>
</dbReference>
<dbReference type="PANTHER" id="PTHR47100">
    <property type="entry name" value="DUAL SPECIFICITY PROTEIN PHOSPHATASE PHS1"/>
    <property type="match status" value="1"/>
</dbReference>
<dbReference type="InterPro" id="IPR035010">
    <property type="entry name" value="PHS1"/>
</dbReference>
<dbReference type="InterPro" id="IPR000340">
    <property type="entry name" value="Dual-sp_phosphatase_cat-dom"/>
</dbReference>
<dbReference type="EMBL" id="JAAALK010000288">
    <property type="protein sequence ID" value="KAG8052101.1"/>
    <property type="molecule type" value="Genomic_DNA"/>
</dbReference>
<protein>
    <recommendedName>
        <fullName evidence="1">Tyrosine specific protein phosphatases domain-containing protein</fullName>
    </recommendedName>
</protein>
<dbReference type="PANTHER" id="PTHR47100:SF7">
    <property type="entry name" value="OS01G0311500 PROTEIN"/>
    <property type="match status" value="1"/>
</dbReference>